<dbReference type="PROSITE" id="PS50835">
    <property type="entry name" value="IG_LIKE"/>
    <property type="match status" value="1"/>
</dbReference>
<dbReference type="KEGG" id="pact:CA264_16735"/>
<dbReference type="EMBL" id="CP021235">
    <property type="protein sequence ID" value="ARS36940.1"/>
    <property type="molecule type" value="Genomic_DNA"/>
</dbReference>
<dbReference type="InterPro" id="IPR026341">
    <property type="entry name" value="T9SS_type_B"/>
</dbReference>
<accession>A0A1X9YVJ0</accession>
<evidence type="ECO:0000313" key="5">
    <source>
        <dbReference type="Proteomes" id="UP000266292"/>
    </source>
</evidence>
<evidence type="ECO:0000259" key="2">
    <source>
        <dbReference type="PROSITE" id="PS50093"/>
    </source>
</evidence>
<keyword evidence="5" id="KW-1185">Reference proteome</keyword>
<dbReference type="STRING" id="709015.GCA_000472485_03379"/>
<dbReference type="NCBIfam" id="TIGR04131">
    <property type="entry name" value="Bac_Flav_CTERM"/>
    <property type="match status" value="1"/>
</dbReference>
<dbReference type="InterPro" id="IPR035986">
    <property type="entry name" value="PKD_dom_sf"/>
</dbReference>
<dbReference type="InterPro" id="IPR013783">
    <property type="entry name" value="Ig-like_fold"/>
</dbReference>
<dbReference type="Pfam" id="PF13585">
    <property type="entry name" value="CHU_C"/>
    <property type="match status" value="1"/>
</dbReference>
<dbReference type="AlphaFoldDB" id="A0A1X9YVJ0"/>
<dbReference type="InterPro" id="IPR044023">
    <property type="entry name" value="Ig_7"/>
</dbReference>
<dbReference type="InterPro" id="IPR007110">
    <property type="entry name" value="Ig-like_dom"/>
</dbReference>
<dbReference type="RefSeq" id="WP_025608551.1">
    <property type="nucleotide sequence ID" value="NZ_CP021235.1"/>
</dbReference>
<sequence>MRLPIHKRFYPVFALLYLLLVSAIPLQAKDCEAPAITTDKTSICSGETTTLILDPTPSYSIQSYAWFRDDNADGVFEPVTGGTNSSLTVSTAGMYYVVVESAECDNSPLTSNQVQVNVTEKPSTPIISLDPPSGAICGGDAVAFRVDFPEEGVEYVWRVDGADPKSGTEVSYTFEAFGTGTRDFTVSVEAIRQPGACRTLEEVEITVKETPEIDFGEVNEFTVCLPDSVEPADTVVVAQLVNNIQEPYLSSIAAYYIDWGDGNGEVRYSGQAGLFPEKGPAYEDYGEYPITIRVEATNGCEATFSQPFYYGKDPKANFTTGKEAVGTPQSCTPVIWSFGDSTTVGDSLAKDLTYKWEIKDQMNIGGWEVKLGESLTEDTLRVQFNNSGVFEVQLIVTNACDSDTTSQSIVVGYPQVQLTGDIVACGDTTVKYDQTLVFFDANFGNTVTYEWFVNGRLASNEQFPSLDFPRPGTYNVEARITNECGSSDDLGQKAPPQVVTILPVPGAPLINDITTCSGDSALLAPSGPGASYNFYDAGGNLVFTGPEYKTPPLTGPTTFQVETIDQNNCPSDRVTVNVNVVPPIDNNTIEGTQSICVGDAPDPLTGRQPNGGLSSSYVYTWQISTTGPSSGFSRATGTSNSQGYTPQSLGQTSWFRRVVNSGSCTADTSAAVKVTVVPRIENNTISEDQEICANEKPAILVGERPTGGDGTFLNIIWEVSTEGPDQGFVPAPGANAGENYDPGVLAQDSWFRRVVESGGCRVASDPVMITVYDELENNTVSIEEDEICTGTAPGVINGTEPTGGSGSYTYLWESSTAGPNAGFTAAAGTNNGQSYSPGRLARTTWFRRVVSSAACSADTSAVLSITVNPGVRNNTITATQTEVCTGQVPEPITGSMPTDGAGGYTYLWESSTIGPNSGFVQAAGTNDAQDYTATPLNRDTWFRRVVFSGGCSDTSEVVGITVLPIPATPTVVASNATACVNGSATLTVANPDGLEYRWYTSSTGGSPVFIGSEFTLDNVTQSATYYVEAVNDQECASVSRAPATVTVVAVEASAGENVTVIQGQTVELRGSGGATYLWEPATYLNNPNIPNPIARPDKTITYTVTVTSEEGCVDTASVTVEVIPALQIPNAFTPNGDNVNEVWEIENYANYPDMRVEVFNRWGNKVFSSKGYGVPWDGTYNGEELPVATYYYLIYLRSINDEPISGNVTIIR</sequence>
<evidence type="ECO:0000313" key="4">
    <source>
        <dbReference type="EMBL" id="ARS36940.1"/>
    </source>
</evidence>
<proteinExistence type="predicted"/>
<dbReference type="OrthoDB" id="7794186at2"/>
<dbReference type="PROSITE" id="PS50093">
    <property type="entry name" value="PKD"/>
    <property type="match status" value="1"/>
</dbReference>
<evidence type="ECO:0000259" key="3">
    <source>
        <dbReference type="PROSITE" id="PS50835"/>
    </source>
</evidence>
<dbReference type="SUPFAM" id="SSF49299">
    <property type="entry name" value="PKD domain"/>
    <property type="match status" value="2"/>
</dbReference>
<keyword evidence="1" id="KW-0732">Signal</keyword>
<dbReference type="Proteomes" id="UP000266292">
    <property type="component" value="Chromosome"/>
</dbReference>
<feature type="domain" description="PKD" evidence="2">
    <location>
        <begin position="419"/>
        <end position="487"/>
    </location>
</feature>
<organism evidence="4 5">
    <name type="scientific">Pontibacter actiniarum</name>
    <dbReference type="NCBI Taxonomy" id="323450"/>
    <lineage>
        <taxon>Bacteria</taxon>
        <taxon>Pseudomonadati</taxon>
        <taxon>Bacteroidota</taxon>
        <taxon>Cytophagia</taxon>
        <taxon>Cytophagales</taxon>
        <taxon>Hymenobacteraceae</taxon>
        <taxon>Pontibacter</taxon>
    </lineage>
</organism>
<feature type="chain" id="PRO_5011006289" description="PKD domain-containing protein" evidence="1">
    <location>
        <begin position="29"/>
        <end position="1212"/>
    </location>
</feature>
<dbReference type="InterPro" id="IPR000601">
    <property type="entry name" value="PKD_dom"/>
</dbReference>
<name>A0A1X9YVJ0_9BACT</name>
<feature type="signal peptide" evidence="1">
    <location>
        <begin position="1"/>
        <end position="28"/>
    </location>
</feature>
<evidence type="ECO:0008006" key="6">
    <source>
        <dbReference type="Google" id="ProtNLM"/>
    </source>
</evidence>
<evidence type="ECO:0000256" key="1">
    <source>
        <dbReference type="SAM" id="SignalP"/>
    </source>
</evidence>
<protein>
    <recommendedName>
        <fullName evidence="6">PKD domain-containing protein</fullName>
    </recommendedName>
</protein>
<reference evidence="5" key="1">
    <citation type="submission" date="2017-05" db="EMBL/GenBank/DDBJ databases">
        <authorList>
            <person name="Ray J."/>
            <person name="Price M."/>
            <person name="Deutschbauer A."/>
        </authorList>
    </citation>
    <scope>NUCLEOTIDE SEQUENCE [LARGE SCALE GENOMIC DNA]</scope>
    <source>
        <strain evidence="5">DSM 19842</strain>
    </source>
</reference>
<dbReference type="Pfam" id="PF19081">
    <property type="entry name" value="Ig_7"/>
    <property type="match status" value="2"/>
</dbReference>
<gene>
    <name evidence="4" type="ORF">CA264_16735</name>
</gene>
<feature type="domain" description="Ig-like" evidence="3">
    <location>
        <begin position="34"/>
        <end position="117"/>
    </location>
</feature>
<dbReference type="Gene3D" id="2.60.40.10">
    <property type="entry name" value="Immunoglobulins"/>
    <property type="match status" value="3"/>
</dbReference>